<organism evidence="3 4">
    <name type="scientific">Clostridium pasteurianum BC1</name>
    <dbReference type="NCBI Taxonomy" id="86416"/>
    <lineage>
        <taxon>Bacteria</taxon>
        <taxon>Bacillati</taxon>
        <taxon>Bacillota</taxon>
        <taxon>Clostridia</taxon>
        <taxon>Eubacteriales</taxon>
        <taxon>Clostridiaceae</taxon>
        <taxon>Clostridium</taxon>
    </lineage>
</organism>
<dbReference type="SUPFAM" id="SSF56300">
    <property type="entry name" value="Metallo-dependent phosphatases"/>
    <property type="match status" value="1"/>
</dbReference>
<dbReference type="EMBL" id="CP003261">
    <property type="protein sequence ID" value="AGK98140.1"/>
    <property type="molecule type" value="Genomic_DNA"/>
</dbReference>
<proteinExistence type="predicted"/>
<evidence type="ECO:0000313" key="3">
    <source>
        <dbReference type="EMBL" id="AGK98140.1"/>
    </source>
</evidence>
<name>R4KEV3_CLOPA</name>
<keyword evidence="1" id="KW-0378">Hydrolase</keyword>
<dbReference type="STRING" id="86416.Clopa_3344"/>
<gene>
    <name evidence="3" type="ORF">Clopa_3344</name>
</gene>
<keyword evidence="4" id="KW-1185">Reference proteome</keyword>
<evidence type="ECO:0000259" key="2">
    <source>
        <dbReference type="Pfam" id="PF00149"/>
    </source>
</evidence>
<evidence type="ECO:0000313" key="4">
    <source>
        <dbReference type="Proteomes" id="UP000013523"/>
    </source>
</evidence>
<dbReference type="AlphaFoldDB" id="R4KEV3"/>
<dbReference type="InterPro" id="IPR029052">
    <property type="entry name" value="Metallo-depent_PP-like"/>
</dbReference>
<dbReference type="InterPro" id="IPR050535">
    <property type="entry name" value="DNA_Repair-Maintenance_Comp"/>
</dbReference>
<dbReference type="GO" id="GO:0004527">
    <property type="term" value="F:exonuclease activity"/>
    <property type="evidence" value="ECO:0007669"/>
    <property type="project" value="UniProtKB-KW"/>
</dbReference>
<accession>R4KEV3</accession>
<dbReference type="InterPro" id="IPR004843">
    <property type="entry name" value="Calcineurin-like_PHP"/>
</dbReference>
<dbReference type="PATRIC" id="fig|86416.3.peg.3337"/>
<dbReference type="InterPro" id="IPR041796">
    <property type="entry name" value="Mre11_N"/>
</dbReference>
<dbReference type="Proteomes" id="UP000013523">
    <property type="component" value="Chromosome"/>
</dbReference>
<evidence type="ECO:0000256" key="1">
    <source>
        <dbReference type="ARBA" id="ARBA00022801"/>
    </source>
</evidence>
<keyword evidence="3" id="KW-0269">Exonuclease</keyword>
<feature type="domain" description="Calcineurin-like phosphoesterase" evidence="2">
    <location>
        <begin position="5"/>
        <end position="204"/>
    </location>
</feature>
<dbReference type="PANTHER" id="PTHR30337:SF7">
    <property type="entry name" value="PHOSPHOESTERASE"/>
    <property type="match status" value="1"/>
</dbReference>
<dbReference type="HOGENOM" id="CLU_026621_4_0_9"/>
<dbReference type="KEGG" id="cpas:Clopa_3344"/>
<dbReference type="OrthoDB" id="9773856at2"/>
<protein>
    <submittedName>
        <fullName evidence="3">DNA repair exonuclease</fullName>
    </submittedName>
</protein>
<dbReference type="CDD" id="cd00840">
    <property type="entry name" value="MPP_Mre11_N"/>
    <property type="match status" value="1"/>
</dbReference>
<keyword evidence="3" id="KW-0540">Nuclease</keyword>
<dbReference type="eggNOG" id="COG0420">
    <property type="taxonomic scope" value="Bacteria"/>
</dbReference>
<dbReference type="Gene3D" id="3.60.21.10">
    <property type="match status" value="1"/>
</dbReference>
<sequence length="448" mass="51761">MTFSIKFIHTADIHLGSMLNIYDEKLKDNENIFKNAVYEAFERIVDYALEFKIDFLLISGDLYDRDAKSIKANSFFNLQCNRLLKANINVYIIAGNHDPFVGKREIFKLPDNVFVCDSEQCSEFQIKDKSLNIIARVYGNSYRGKADSRKLYNSYNPPEDSVFNIAMLHTELNPNNFNYVPCTLENLKAKEKISYWALGHIHKCKILNRSKPIIAYSGIPQGRDIGEEGVGGCLLVEVDEANKTFIKFLPTASIAWEKVYININENSNAEPKNLTELIELIEHKAQNILYKIEDIPCELSSESDLNNCLKGYAVRWIIEGRGHIKTIFEEGEDNLEEIIKESLNSKLMNYSPVIYTDSIDVRIEKEMPNIEEFRNSNNIIKEIEELCDEISKDGSLKEEISATFGQVWEKNYDLENTNDLKMQLDEESFKEILRKARELIIYRLMEES</sequence>
<reference evidence="3 4" key="1">
    <citation type="submission" date="2012-01" db="EMBL/GenBank/DDBJ databases">
        <title>Complete sequence of chromosome of Clostridium pasteurianum BC1.</title>
        <authorList>
            <consortium name="US DOE Joint Genome Institute"/>
            <person name="Lucas S."/>
            <person name="Han J."/>
            <person name="Lapidus A."/>
            <person name="Cheng J.-F."/>
            <person name="Goodwin L."/>
            <person name="Pitluck S."/>
            <person name="Peters L."/>
            <person name="Mikhailova N."/>
            <person name="Teshima H."/>
            <person name="Detter J.C."/>
            <person name="Han C."/>
            <person name="Tapia R."/>
            <person name="Land M."/>
            <person name="Hauser L."/>
            <person name="Kyrpides N."/>
            <person name="Ivanova N."/>
            <person name="Pagani I."/>
            <person name="Dunn J."/>
            <person name="Taghavi S."/>
            <person name="Francis A."/>
            <person name="van der Lelie D."/>
            <person name="Woyke T."/>
        </authorList>
    </citation>
    <scope>NUCLEOTIDE SEQUENCE [LARGE SCALE GENOMIC DNA]</scope>
    <source>
        <strain evidence="3 4">BC1</strain>
    </source>
</reference>
<dbReference type="PANTHER" id="PTHR30337">
    <property type="entry name" value="COMPONENT OF ATP-DEPENDENT DSDNA EXONUCLEASE"/>
    <property type="match status" value="1"/>
</dbReference>
<dbReference type="Pfam" id="PF00149">
    <property type="entry name" value="Metallophos"/>
    <property type="match status" value="1"/>
</dbReference>